<dbReference type="PROSITE" id="PS50903">
    <property type="entry name" value="RUBREDOXIN_LIKE"/>
    <property type="match status" value="1"/>
</dbReference>
<dbReference type="InterPro" id="IPR036866">
    <property type="entry name" value="RibonucZ/Hydroxyglut_hydro"/>
</dbReference>
<evidence type="ECO:0000313" key="3">
    <source>
        <dbReference type="Proteomes" id="UP000034954"/>
    </source>
</evidence>
<dbReference type="SUPFAM" id="SSF57802">
    <property type="entry name" value="Rubredoxin-like"/>
    <property type="match status" value="1"/>
</dbReference>
<dbReference type="EMBL" id="LAQJ01000264">
    <property type="protein sequence ID" value="KKO18502.1"/>
    <property type="molecule type" value="Genomic_DNA"/>
</dbReference>
<feature type="domain" description="Rubredoxin-like" evidence="1">
    <location>
        <begin position="3"/>
        <end position="36"/>
    </location>
</feature>
<dbReference type="GO" id="GO:0005506">
    <property type="term" value="F:iron ion binding"/>
    <property type="evidence" value="ECO:0007669"/>
    <property type="project" value="InterPro"/>
</dbReference>
<evidence type="ECO:0000259" key="1">
    <source>
        <dbReference type="PROSITE" id="PS50903"/>
    </source>
</evidence>
<keyword evidence="3" id="KW-1185">Reference proteome</keyword>
<dbReference type="SUPFAM" id="SSF56281">
    <property type="entry name" value="Metallo-hydrolase/oxidoreductase"/>
    <property type="match status" value="1"/>
</dbReference>
<dbReference type="Proteomes" id="UP000034954">
    <property type="component" value="Unassembled WGS sequence"/>
</dbReference>
<proteinExistence type="predicted"/>
<reference evidence="2 3" key="1">
    <citation type="journal article" date="2013" name="BMC Microbiol.">
        <title>Identification of the type II cytochrome c maturation pathway in anammox bacteria by comparative genomics.</title>
        <authorList>
            <person name="Ferousi C."/>
            <person name="Speth D.R."/>
            <person name="Reimann J."/>
            <person name="Op den Camp H.J."/>
            <person name="Allen J.W."/>
            <person name="Keltjens J.T."/>
            <person name="Jetten M.S."/>
        </authorList>
    </citation>
    <scope>NUCLEOTIDE SEQUENCE [LARGE SCALE GENOMIC DNA]</scope>
    <source>
        <strain evidence="2">RU1</strain>
    </source>
</reference>
<dbReference type="CDD" id="cd06262">
    <property type="entry name" value="metallo-hydrolase-like_MBL-fold"/>
    <property type="match status" value="1"/>
</dbReference>
<dbReference type="Gene3D" id="3.60.15.10">
    <property type="entry name" value="Ribonuclease Z/Hydroxyacylglutathione hydrolase-like"/>
    <property type="match status" value="1"/>
</dbReference>
<dbReference type="AlphaFoldDB" id="A0A0M2URK7"/>
<gene>
    <name evidence="2" type="ORF">BROFUL_02772</name>
</gene>
<organism evidence="2 3">
    <name type="scientific">Candidatus Brocadia fulgida</name>
    <dbReference type="NCBI Taxonomy" id="380242"/>
    <lineage>
        <taxon>Bacteria</taxon>
        <taxon>Pseudomonadati</taxon>
        <taxon>Planctomycetota</taxon>
        <taxon>Candidatus Brocadiia</taxon>
        <taxon>Candidatus Brocadiales</taxon>
        <taxon>Candidatus Brocadiaceae</taxon>
        <taxon>Candidatus Brocadia</taxon>
    </lineage>
</organism>
<evidence type="ECO:0000313" key="2">
    <source>
        <dbReference type="EMBL" id="KKO18502.1"/>
    </source>
</evidence>
<comment type="caution">
    <text evidence="2">The sequence shown here is derived from an EMBL/GenBank/DDBJ whole genome shotgun (WGS) entry which is preliminary data.</text>
</comment>
<sequence>MQKEQYVCTVCGFNMVGYYPDFCPFCGAPRGKFITSEECSARYKVIGTPVNEKVTRLNSVPPLGLEHAAYRIETGGKVFWVDCPSSFDKGLKPADVITFTHHHFLGASNQYRDLFRASVQIHKLDSTHSICRAFTFDTAFTENFAEQGIEAFHTGGHTPGFTFYLFENILLICDYVFLEGNDMRFNPFGPQKETRECADKINMALQGRELSKVCGLNYVVNYEDWKQGFGNLLRKG</sequence>
<accession>A0A0M2URK7</accession>
<protein>
    <recommendedName>
        <fullName evidence="1">Rubredoxin-like domain-containing protein</fullName>
    </recommendedName>
</protein>
<dbReference type="PATRIC" id="fig|380242.3.peg.3433"/>
<name>A0A0M2URK7_9BACT</name>
<dbReference type="Gene3D" id="2.20.28.10">
    <property type="match status" value="1"/>
</dbReference>
<dbReference type="InterPro" id="IPR024934">
    <property type="entry name" value="Rubredoxin-like_dom"/>
</dbReference>